<reference evidence="1" key="1">
    <citation type="submission" date="2014-09" db="EMBL/GenBank/DDBJ databases">
        <authorList>
            <person name="Magalhaes I.L.F."/>
            <person name="Oliveira U."/>
            <person name="Santos F.R."/>
            <person name="Vidigal T.H.D.A."/>
            <person name="Brescovit A.D."/>
            <person name="Santos A.J."/>
        </authorList>
    </citation>
    <scope>NUCLEOTIDE SEQUENCE</scope>
    <source>
        <tissue evidence="1">Shoot tissue taken approximately 20 cm above the soil surface</tissue>
    </source>
</reference>
<dbReference type="AlphaFoldDB" id="A0A0A9HM25"/>
<dbReference type="EMBL" id="GBRH01160104">
    <property type="protein sequence ID" value="JAE37792.1"/>
    <property type="molecule type" value="Transcribed_RNA"/>
</dbReference>
<evidence type="ECO:0000313" key="1">
    <source>
        <dbReference type="EMBL" id="JAE37792.1"/>
    </source>
</evidence>
<name>A0A0A9HM25_ARUDO</name>
<proteinExistence type="predicted"/>
<organism evidence="1">
    <name type="scientific">Arundo donax</name>
    <name type="common">Giant reed</name>
    <name type="synonym">Donax arundinaceus</name>
    <dbReference type="NCBI Taxonomy" id="35708"/>
    <lineage>
        <taxon>Eukaryota</taxon>
        <taxon>Viridiplantae</taxon>
        <taxon>Streptophyta</taxon>
        <taxon>Embryophyta</taxon>
        <taxon>Tracheophyta</taxon>
        <taxon>Spermatophyta</taxon>
        <taxon>Magnoliopsida</taxon>
        <taxon>Liliopsida</taxon>
        <taxon>Poales</taxon>
        <taxon>Poaceae</taxon>
        <taxon>PACMAD clade</taxon>
        <taxon>Arundinoideae</taxon>
        <taxon>Arundineae</taxon>
        <taxon>Arundo</taxon>
    </lineage>
</organism>
<sequence length="27" mass="3173">MCFFAPKHHHPLKECSVLVLLCGQDYR</sequence>
<accession>A0A0A9HM25</accession>
<reference evidence="1" key="2">
    <citation type="journal article" date="2015" name="Data Brief">
        <title>Shoot transcriptome of the giant reed, Arundo donax.</title>
        <authorList>
            <person name="Barrero R.A."/>
            <person name="Guerrero F.D."/>
            <person name="Moolhuijzen P."/>
            <person name="Goolsby J.A."/>
            <person name="Tidwell J."/>
            <person name="Bellgard S.E."/>
            <person name="Bellgard M.I."/>
        </authorList>
    </citation>
    <scope>NUCLEOTIDE SEQUENCE</scope>
    <source>
        <tissue evidence="1">Shoot tissue taken approximately 20 cm above the soil surface</tissue>
    </source>
</reference>
<protein>
    <submittedName>
        <fullName evidence="1">Uncharacterized protein</fullName>
    </submittedName>
</protein>